<feature type="domain" description="AB hydrolase-1" evidence="1">
    <location>
        <begin position="166"/>
        <end position="432"/>
    </location>
</feature>
<evidence type="ECO:0000259" key="1">
    <source>
        <dbReference type="Pfam" id="PF12697"/>
    </source>
</evidence>
<reference evidence="3" key="1">
    <citation type="journal article" date="2014" name="Proc. Natl. Acad. Sci. U.S.A.">
        <title>Extensive sampling of basidiomycete genomes demonstrates inadequacy of the white-rot/brown-rot paradigm for wood decay fungi.</title>
        <authorList>
            <person name="Riley R."/>
            <person name="Salamov A.A."/>
            <person name="Brown D.W."/>
            <person name="Nagy L.G."/>
            <person name="Floudas D."/>
            <person name="Held B.W."/>
            <person name="Levasseur A."/>
            <person name="Lombard V."/>
            <person name="Morin E."/>
            <person name="Otillar R."/>
            <person name="Lindquist E.A."/>
            <person name="Sun H."/>
            <person name="LaButti K.M."/>
            <person name="Schmutz J."/>
            <person name="Jabbour D."/>
            <person name="Luo H."/>
            <person name="Baker S.E."/>
            <person name="Pisabarro A.G."/>
            <person name="Walton J.D."/>
            <person name="Blanchette R.A."/>
            <person name="Henrissat B."/>
            <person name="Martin F."/>
            <person name="Cullen D."/>
            <person name="Hibbett D.S."/>
            <person name="Grigoriev I.V."/>
        </authorList>
    </citation>
    <scope>NUCLEOTIDE SEQUENCE [LARGE SCALE GENOMIC DNA]</scope>
    <source>
        <strain evidence="3">CBS 339.88</strain>
    </source>
</reference>
<dbReference type="OrthoDB" id="94039at2759"/>
<dbReference type="HOGENOM" id="CLU_032490_1_0_1"/>
<gene>
    <name evidence="2" type="ORF">GALMADRAFT_279057</name>
</gene>
<dbReference type="AlphaFoldDB" id="A0A067T271"/>
<name>A0A067T271_GALM3</name>
<dbReference type="EMBL" id="KL142377">
    <property type="protein sequence ID" value="KDR77290.1"/>
    <property type="molecule type" value="Genomic_DNA"/>
</dbReference>
<dbReference type="Pfam" id="PF12697">
    <property type="entry name" value="Abhydrolase_6"/>
    <property type="match status" value="1"/>
</dbReference>
<sequence length="454" mass="50194">MPLKPNAFPRLPPSTWDKVEVREVLPIYPPPDPLDLPSLPSAPRQPAFDAPYTLTTHLFPACYLRTTRPAPVPQPPPPTASKEDRRRILAATRLELDDLRTSKVTDGYPRVLWNCVNRYVKQGLDGSSRTGVTLFFAHANGFPKEVFEPTLGYLLSSPAASIVDEIWVWESVQHGDAALVNAPSASGLFDWQDNARDIANFFLHYLPKIATTEQLPTHLSRVPLEETDARCKMGFSDRQLVAVGHSYGGCTSAIAASLFPALFNSLVLLDPVIMLPSDRQKERNSPDLASGALSRRESWSSREEALESFTKNPFFRAWDPAVLKLYVECGIHTTKTSHGGGEEIAKLKMPGIQEAVVFSEVHTAFEAFERVATLDERIAIRWVMPGRPGAPELGRPGSALRKVWARPANSTNAAILSAGHLIVQEAPRELAEDLNDFLLYRFPSSCPSSLRANL</sequence>
<dbReference type="Gene3D" id="3.40.50.1820">
    <property type="entry name" value="alpha/beta hydrolase"/>
    <property type="match status" value="1"/>
</dbReference>
<dbReference type="InterPro" id="IPR029058">
    <property type="entry name" value="AB_hydrolase_fold"/>
</dbReference>
<protein>
    <recommendedName>
        <fullName evidence="1">AB hydrolase-1 domain-containing protein</fullName>
    </recommendedName>
</protein>
<evidence type="ECO:0000313" key="3">
    <source>
        <dbReference type="Proteomes" id="UP000027222"/>
    </source>
</evidence>
<keyword evidence="3" id="KW-1185">Reference proteome</keyword>
<dbReference type="InterPro" id="IPR000073">
    <property type="entry name" value="AB_hydrolase_1"/>
</dbReference>
<accession>A0A067T271</accession>
<dbReference type="STRING" id="685588.A0A067T271"/>
<evidence type="ECO:0000313" key="2">
    <source>
        <dbReference type="EMBL" id="KDR77290.1"/>
    </source>
</evidence>
<organism evidence="2 3">
    <name type="scientific">Galerina marginata (strain CBS 339.88)</name>
    <dbReference type="NCBI Taxonomy" id="685588"/>
    <lineage>
        <taxon>Eukaryota</taxon>
        <taxon>Fungi</taxon>
        <taxon>Dikarya</taxon>
        <taxon>Basidiomycota</taxon>
        <taxon>Agaricomycotina</taxon>
        <taxon>Agaricomycetes</taxon>
        <taxon>Agaricomycetidae</taxon>
        <taxon>Agaricales</taxon>
        <taxon>Agaricineae</taxon>
        <taxon>Strophariaceae</taxon>
        <taxon>Galerina</taxon>
    </lineage>
</organism>
<dbReference type="SUPFAM" id="SSF53474">
    <property type="entry name" value="alpha/beta-Hydrolases"/>
    <property type="match status" value="1"/>
</dbReference>
<proteinExistence type="predicted"/>
<dbReference type="Proteomes" id="UP000027222">
    <property type="component" value="Unassembled WGS sequence"/>
</dbReference>